<evidence type="ECO:0000313" key="2">
    <source>
        <dbReference type="EMBL" id="CDW88511.1"/>
    </source>
</evidence>
<accession>A0A078B2P7</accession>
<feature type="region of interest" description="Disordered" evidence="1">
    <location>
        <begin position="307"/>
        <end position="335"/>
    </location>
</feature>
<feature type="compositionally biased region" description="Low complexity" evidence="1">
    <location>
        <begin position="571"/>
        <end position="585"/>
    </location>
</feature>
<dbReference type="AlphaFoldDB" id="A0A078B2P7"/>
<feature type="compositionally biased region" description="Polar residues" evidence="1">
    <location>
        <begin position="588"/>
        <end position="601"/>
    </location>
</feature>
<reference evidence="2 3" key="1">
    <citation type="submission" date="2014-06" db="EMBL/GenBank/DDBJ databases">
        <authorList>
            <person name="Swart Estienne"/>
        </authorList>
    </citation>
    <scope>NUCLEOTIDE SEQUENCE [LARGE SCALE GENOMIC DNA]</scope>
    <source>
        <strain evidence="2 3">130c</strain>
    </source>
</reference>
<feature type="compositionally biased region" description="Polar residues" evidence="1">
    <location>
        <begin position="486"/>
        <end position="514"/>
    </location>
</feature>
<dbReference type="InParanoid" id="A0A078B2P7"/>
<name>A0A078B2P7_STYLE</name>
<sequence>MHCLRICSSRPNKTKRGQVNEQTFQKNLNTSKNQQSKKDKALTRKQFILVDQPQLYFDRSYPKKSSSPLRIRQFKPYEDLNIQCTNDKLSFSNSNDPNNIISFSGAGNNGHHSDPQAGALMSYQFIGNKSLSSRMNQNKKSIIKNEILKAKLQQFCQLAFQNELQNSGNTSVKSNKSTNLVNQVPLSPQGAQYEGIQERPVLKDPSIPLRNMPDEYEPKNFEEFRGRRVVMTQSTLLSIDDSHPVSTGNENYVVLTTNNNNQSSIEHLKSQNESIRLDSNVHQVFTIKPAPQNAQQKQKEVFISDLSSNSNQTQDRTENFFSSSVRRPKQQSSDTFINQSFKKIHQKNSSTDHSRVKLDTNKLRKNFHNYLNSYHHSMTHSQSKNKLNNQGSHDKQKVLFKINEMSSQDYYYDSPTLRKSEVYRNYFWNNTTYQKQLEGQVADYKAKKAGDKQGAKDASEEQLSGTMVVNANLKNGGASDIHKIMSNNKSSRTPSRAQKQRQVQSQINPPGSRSQSRKRNILELLIDENYKKSTNIYVDQYQQLKQNAHQKALSNNNQDNGKAISLTSKASQIFQQQSASQTQGQDPRGNNFTIRLQNMASSKEIIKPQQQLQQQS</sequence>
<protein>
    <submittedName>
        <fullName evidence="2">Uncharacterized protein</fullName>
    </submittedName>
</protein>
<dbReference type="Proteomes" id="UP000039865">
    <property type="component" value="Unassembled WGS sequence"/>
</dbReference>
<feature type="region of interest" description="Disordered" evidence="1">
    <location>
        <begin position="486"/>
        <end position="518"/>
    </location>
</feature>
<organism evidence="2 3">
    <name type="scientific">Stylonychia lemnae</name>
    <name type="common">Ciliate</name>
    <dbReference type="NCBI Taxonomy" id="5949"/>
    <lineage>
        <taxon>Eukaryota</taxon>
        <taxon>Sar</taxon>
        <taxon>Alveolata</taxon>
        <taxon>Ciliophora</taxon>
        <taxon>Intramacronucleata</taxon>
        <taxon>Spirotrichea</taxon>
        <taxon>Stichotrichia</taxon>
        <taxon>Sporadotrichida</taxon>
        <taxon>Oxytrichidae</taxon>
        <taxon>Stylonychinae</taxon>
        <taxon>Stylonychia</taxon>
    </lineage>
</organism>
<evidence type="ECO:0000256" key="1">
    <source>
        <dbReference type="SAM" id="MobiDB-lite"/>
    </source>
</evidence>
<gene>
    <name evidence="2" type="primary">Contig16452.g17518</name>
    <name evidence="2" type="ORF">STYLEM_17633</name>
</gene>
<feature type="region of interest" description="Disordered" evidence="1">
    <location>
        <begin position="571"/>
        <end position="616"/>
    </location>
</feature>
<evidence type="ECO:0000313" key="3">
    <source>
        <dbReference type="Proteomes" id="UP000039865"/>
    </source>
</evidence>
<proteinExistence type="predicted"/>
<keyword evidence="3" id="KW-1185">Reference proteome</keyword>
<dbReference type="EMBL" id="CCKQ01016644">
    <property type="protein sequence ID" value="CDW88511.1"/>
    <property type="molecule type" value="Genomic_DNA"/>
</dbReference>